<feature type="domain" description="Ribosomal RNA small subunit methyltransferase E PUA-like" evidence="14">
    <location>
        <begin position="21"/>
        <end position="67"/>
    </location>
</feature>
<evidence type="ECO:0000256" key="2">
    <source>
        <dbReference type="ARBA" id="ARBA00005528"/>
    </source>
</evidence>
<dbReference type="SUPFAM" id="SSF75217">
    <property type="entry name" value="alpha/beta knot"/>
    <property type="match status" value="1"/>
</dbReference>
<keyword evidence="8 12" id="KW-0808">Transferase</keyword>
<reference evidence="16 18" key="1">
    <citation type="submission" date="2020-06" db="EMBL/GenBank/DDBJ databases">
        <title>Description of novel acetic acid bacteria.</title>
        <authorList>
            <person name="Sombolestani A."/>
        </authorList>
    </citation>
    <scope>NUCLEOTIDE SEQUENCE [LARGE SCALE GENOMIC DNA]</scope>
    <source>
        <strain evidence="16 18">LMG 26838</strain>
    </source>
</reference>
<feature type="domain" description="Ribosomal RNA small subunit methyltransferase E methyltransferase" evidence="13">
    <location>
        <begin position="82"/>
        <end position="233"/>
    </location>
</feature>
<comment type="caution">
    <text evidence="15">The sequence shown here is derived from an EMBL/GenBank/DDBJ whole genome shotgun (WGS) entry which is preliminary data.</text>
</comment>
<keyword evidence="17" id="KW-1185">Reference proteome</keyword>
<dbReference type="RefSeq" id="WP_176621778.1">
    <property type="nucleotide sequence ID" value="NZ_JABXXQ010000010.1"/>
</dbReference>
<reference evidence="15 17" key="2">
    <citation type="submission" date="2020-08" db="EMBL/GenBank/DDBJ databases">
        <title>Genomic Encyclopedia of Type Strains, Phase III (KMG-III): the genomes of soil and plant-associated and newly described type strains.</title>
        <authorList>
            <person name="Whitman W."/>
        </authorList>
    </citation>
    <scope>NUCLEOTIDE SEQUENCE [LARGE SCALE GENOMIC DNA]</scope>
    <source>
        <strain evidence="15 17">CECT 8088</strain>
    </source>
</reference>
<dbReference type="SUPFAM" id="SSF88697">
    <property type="entry name" value="PUA domain-like"/>
    <property type="match status" value="1"/>
</dbReference>
<dbReference type="InterPro" id="IPR046887">
    <property type="entry name" value="RsmE_PUA-like"/>
</dbReference>
<dbReference type="Pfam" id="PF04452">
    <property type="entry name" value="Methyltrans_RNA"/>
    <property type="match status" value="1"/>
</dbReference>
<dbReference type="GO" id="GO:0070475">
    <property type="term" value="P:rRNA base methylation"/>
    <property type="evidence" value="ECO:0007669"/>
    <property type="project" value="TreeGrafter"/>
</dbReference>
<dbReference type="EMBL" id="JACHXV010000001">
    <property type="protein sequence ID" value="MBB3172378.1"/>
    <property type="molecule type" value="Genomic_DNA"/>
</dbReference>
<comment type="catalytic activity">
    <reaction evidence="11 12">
        <text>uridine(1498) in 16S rRNA + S-adenosyl-L-methionine = N(3)-methyluridine(1498) in 16S rRNA + S-adenosyl-L-homocysteine + H(+)</text>
        <dbReference type="Rhea" id="RHEA:42920"/>
        <dbReference type="Rhea" id="RHEA-COMP:10283"/>
        <dbReference type="Rhea" id="RHEA-COMP:10284"/>
        <dbReference type="ChEBI" id="CHEBI:15378"/>
        <dbReference type="ChEBI" id="CHEBI:57856"/>
        <dbReference type="ChEBI" id="CHEBI:59789"/>
        <dbReference type="ChEBI" id="CHEBI:65315"/>
        <dbReference type="ChEBI" id="CHEBI:74502"/>
        <dbReference type="EC" id="2.1.1.193"/>
    </reaction>
</comment>
<evidence type="ECO:0000256" key="4">
    <source>
        <dbReference type="ARBA" id="ARBA00013673"/>
    </source>
</evidence>
<gene>
    <name evidence="15" type="ORF">FHR90_000184</name>
    <name evidence="16" type="ORF">HUK83_01625</name>
</gene>
<dbReference type="Pfam" id="PF20260">
    <property type="entry name" value="PUA_4"/>
    <property type="match status" value="1"/>
</dbReference>
<evidence type="ECO:0000313" key="17">
    <source>
        <dbReference type="Proteomes" id="UP000557688"/>
    </source>
</evidence>
<dbReference type="PANTHER" id="PTHR30027">
    <property type="entry name" value="RIBOSOMAL RNA SMALL SUBUNIT METHYLTRANSFERASE E"/>
    <property type="match status" value="1"/>
</dbReference>
<dbReference type="InterPro" id="IPR006700">
    <property type="entry name" value="RsmE"/>
</dbReference>
<evidence type="ECO:0000256" key="10">
    <source>
        <dbReference type="ARBA" id="ARBA00025699"/>
    </source>
</evidence>
<name>A0A839UQB0_9PROT</name>
<dbReference type="GO" id="GO:0005737">
    <property type="term" value="C:cytoplasm"/>
    <property type="evidence" value="ECO:0007669"/>
    <property type="project" value="UniProtKB-SubCell"/>
</dbReference>
<organism evidence="15 17">
    <name type="scientific">Endobacter medicaginis</name>
    <dbReference type="NCBI Taxonomy" id="1181271"/>
    <lineage>
        <taxon>Bacteria</taxon>
        <taxon>Pseudomonadati</taxon>
        <taxon>Pseudomonadota</taxon>
        <taxon>Alphaproteobacteria</taxon>
        <taxon>Acetobacterales</taxon>
        <taxon>Acetobacteraceae</taxon>
        <taxon>Endobacter</taxon>
    </lineage>
</organism>
<dbReference type="NCBIfam" id="NF008696">
    <property type="entry name" value="PRK11713.3-5"/>
    <property type="match status" value="1"/>
</dbReference>
<evidence type="ECO:0000313" key="15">
    <source>
        <dbReference type="EMBL" id="MBB3172378.1"/>
    </source>
</evidence>
<sequence>MQDLPRLHCPQCLAPGVEVELDEGQARYLGTVLRRSPGDGARLFNGQDGEWLARISTLRKQRCTVALEERVVAPHAEPGPWLVFGLLKRDATDLVVRLATELGAERLLPVTTRRTNAGHTNPARLAAIATEAAEQCERLTVPPIEPVRTLAELLGGWEEMAGGRHLFAAIERDPQASGADAAPGETALLVGPEGGFAPEELELLARRPFVTPVSLGPRILRAETAVAAGLARLHFLASPRLDAHVEPR</sequence>
<comment type="similarity">
    <text evidence="2 12">Belongs to the RNA methyltransferase RsmE family.</text>
</comment>
<evidence type="ECO:0000256" key="6">
    <source>
        <dbReference type="ARBA" id="ARBA00022552"/>
    </source>
</evidence>
<dbReference type="CDD" id="cd18084">
    <property type="entry name" value="RsmE-like"/>
    <property type="match status" value="1"/>
</dbReference>
<dbReference type="InterPro" id="IPR029026">
    <property type="entry name" value="tRNA_m1G_MTases_N"/>
</dbReference>
<dbReference type="InterPro" id="IPR029028">
    <property type="entry name" value="Alpha/beta_knot_MTases"/>
</dbReference>
<dbReference type="InterPro" id="IPR015947">
    <property type="entry name" value="PUA-like_sf"/>
</dbReference>
<evidence type="ECO:0000256" key="12">
    <source>
        <dbReference type="PIRNR" id="PIRNR015601"/>
    </source>
</evidence>
<evidence type="ECO:0000313" key="16">
    <source>
        <dbReference type="EMBL" id="NVN29046.1"/>
    </source>
</evidence>
<dbReference type="PANTHER" id="PTHR30027:SF3">
    <property type="entry name" value="16S RRNA (URACIL(1498)-N(3))-METHYLTRANSFERASE"/>
    <property type="match status" value="1"/>
</dbReference>
<dbReference type="InterPro" id="IPR046886">
    <property type="entry name" value="RsmE_MTase_dom"/>
</dbReference>
<dbReference type="Gene3D" id="3.40.1280.10">
    <property type="match status" value="1"/>
</dbReference>
<evidence type="ECO:0000256" key="8">
    <source>
        <dbReference type="ARBA" id="ARBA00022679"/>
    </source>
</evidence>
<keyword evidence="9 12" id="KW-0949">S-adenosyl-L-methionine</keyword>
<accession>A0A839UQB0</accession>
<keyword evidence="7 12" id="KW-0489">Methyltransferase</keyword>
<evidence type="ECO:0000256" key="3">
    <source>
        <dbReference type="ARBA" id="ARBA00012328"/>
    </source>
</evidence>
<dbReference type="Proteomes" id="UP000565205">
    <property type="component" value="Unassembled WGS sequence"/>
</dbReference>
<evidence type="ECO:0000259" key="14">
    <source>
        <dbReference type="Pfam" id="PF20260"/>
    </source>
</evidence>
<evidence type="ECO:0000313" key="18">
    <source>
        <dbReference type="Proteomes" id="UP000565205"/>
    </source>
</evidence>
<dbReference type="EC" id="2.1.1.193" evidence="3 12"/>
<evidence type="ECO:0000256" key="5">
    <source>
        <dbReference type="ARBA" id="ARBA00022490"/>
    </source>
</evidence>
<evidence type="ECO:0000256" key="7">
    <source>
        <dbReference type="ARBA" id="ARBA00022603"/>
    </source>
</evidence>
<dbReference type="NCBIfam" id="TIGR00046">
    <property type="entry name" value="RsmE family RNA methyltransferase"/>
    <property type="match status" value="1"/>
</dbReference>
<evidence type="ECO:0000259" key="13">
    <source>
        <dbReference type="Pfam" id="PF04452"/>
    </source>
</evidence>
<dbReference type="GO" id="GO:0070042">
    <property type="term" value="F:rRNA (uridine-N3-)-methyltransferase activity"/>
    <property type="evidence" value="ECO:0007669"/>
    <property type="project" value="TreeGrafter"/>
</dbReference>
<evidence type="ECO:0000256" key="9">
    <source>
        <dbReference type="ARBA" id="ARBA00022691"/>
    </source>
</evidence>
<proteinExistence type="inferred from homology"/>
<dbReference type="Gene3D" id="2.40.240.20">
    <property type="entry name" value="Hypothetical PUA domain-like, domain 1"/>
    <property type="match status" value="1"/>
</dbReference>
<dbReference type="Proteomes" id="UP000557688">
    <property type="component" value="Unassembled WGS sequence"/>
</dbReference>
<dbReference type="EMBL" id="JABXXQ010000010">
    <property type="protein sequence ID" value="NVN29046.1"/>
    <property type="molecule type" value="Genomic_DNA"/>
</dbReference>
<dbReference type="AlphaFoldDB" id="A0A839UQB0"/>
<keyword evidence="5 12" id="KW-0963">Cytoplasm</keyword>
<evidence type="ECO:0000256" key="1">
    <source>
        <dbReference type="ARBA" id="ARBA00004496"/>
    </source>
</evidence>
<comment type="function">
    <text evidence="10 12">Specifically methylates the N3 position of the uracil ring of uridine 1498 (m3U1498) in 16S rRNA. Acts on the fully assembled 30S ribosomal subunit.</text>
</comment>
<comment type="subcellular location">
    <subcellularLocation>
        <location evidence="1 12">Cytoplasm</location>
    </subcellularLocation>
</comment>
<keyword evidence="6 12" id="KW-0698">rRNA processing</keyword>
<protein>
    <recommendedName>
        <fullName evidence="4 12">Ribosomal RNA small subunit methyltransferase E</fullName>
        <ecNumber evidence="3 12">2.1.1.193</ecNumber>
    </recommendedName>
</protein>
<dbReference type="PIRSF" id="PIRSF015601">
    <property type="entry name" value="MTase_slr0722"/>
    <property type="match status" value="1"/>
</dbReference>
<evidence type="ECO:0000256" key="11">
    <source>
        <dbReference type="ARBA" id="ARBA00047944"/>
    </source>
</evidence>